<dbReference type="PIRSF" id="PIRSF005992">
    <property type="entry name" value="Clathrin_mu"/>
    <property type="match status" value="1"/>
</dbReference>
<reference evidence="7 8" key="1">
    <citation type="submission" date="2020-12" db="EMBL/GenBank/DDBJ databases">
        <title>Metabolic potential, ecology and presence of endohyphal bacteria is reflected in genomic diversity of Mucoromycotina.</title>
        <authorList>
            <person name="Muszewska A."/>
            <person name="Okrasinska A."/>
            <person name="Steczkiewicz K."/>
            <person name="Drgas O."/>
            <person name="Orlowska M."/>
            <person name="Perlinska-Lenart U."/>
            <person name="Aleksandrzak-Piekarczyk T."/>
            <person name="Szatraj K."/>
            <person name="Zielenkiewicz U."/>
            <person name="Pilsyk S."/>
            <person name="Malc E."/>
            <person name="Mieczkowski P."/>
            <person name="Kruszewska J.S."/>
            <person name="Biernat P."/>
            <person name="Pawlowska J."/>
        </authorList>
    </citation>
    <scope>NUCLEOTIDE SEQUENCE [LARGE SCALE GENOMIC DNA]</scope>
    <source>
        <strain evidence="7 8">CBS 142.35</strain>
    </source>
</reference>
<feature type="domain" description="MHD" evidence="6">
    <location>
        <begin position="197"/>
        <end position="435"/>
    </location>
</feature>
<evidence type="ECO:0000256" key="3">
    <source>
        <dbReference type="ARBA" id="ARBA00022927"/>
    </source>
</evidence>
<dbReference type="GO" id="GO:0012505">
    <property type="term" value="C:endomembrane system"/>
    <property type="evidence" value="ECO:0007669"/>
    <property type="project" value="UniProtKB-SubCell"/>
</dbReference>
<proteinExistence type="inferred from homology"/>
<dbReference type="InterPro" id="IPR022775">
    <property type="entry name" value="AP_mu_sigma_su"/>
</dbReference>
<gene>
    <name evidence="7" type="ORF">INT45_003651</name>
</gene>
<dbReference type="Pfam" id="PF01217">
    <property type="entry name" value="Clat_adaptor_s"/>
    <property type="match status" value="1"/>
</dbReference>
<comment type="caution">
    <text evidence="7">The sequence shown here is derived from an EMBL/GenBank/DDBJ whole genome shotgun (WGS) entry which is preliminary data.</text>
</comment>
<dbReference type="GO" id="GO:0016192">
    <property type="term" value="P:vesicle-mediated transport"/>
    <property type="evidence" value="ECO:0007669"/>
    <property type="project" value="InterPro"/>
</dbReference>
<accession>A0A8H7RYU7</accession>
<dbReference type="EMBL" id="JAEPRB010000238">
    <property type="protein sequence ID" value="KAG2218308.1"/>
    <property type="molecule type" value="Genomic_DNA"/>
</dbReference>
<dbReference type="Proteomes" id="UP000646827">
    <property type="component" value="Unassembled WGS sequence"/>
</dbReference>
<keyword evidence="2 5" id="KW-0813">Transport</keyword>
<dbReference type="InterPro" id="IPR028565">
    <property type="entry name" value="MHD"/>
</dbReference>
<comment type="similarity">
    <text evidence="5">Belongs to the adaptor complexes medium subunit family.</text>
</comment>
<dbReference type="PANTHER" id="PTHR10529">
    <property type="entry name" value="AP COMPLEX SUBUNIT MU"/>
    <property type="match status" value="1"/>
</dbReference>
<evidence type="ECO:0000313" key="8">
    <source>
        <dbReference type="Proteomes" id="UP000646827"/>
    </source>
</evidence>
<dbReference type="AlphaFoldDB" id="A0A8H7RYU7"/>
<protein>
    <recommendedName>
        <fullName evidence="6">MHD domain-containing protein</fullName>
    </recommendedName>
</protein>
<dbReference type="InterPro" id="IPR050431">
    <property type="entry name" value="Adaptor_comp_med_subunit"/>
</dbReference>
<dbReference type="InterPro" id="IPR018240">
    <property type="entry name" value="Clathrin_mu_CS"/>
</dbReference>
<evidence type="ECO:0000259" key="6">
    <source>
        <dbReference type="PROSITE" id="PS51072"/>
    </source>
</evidence>
<dbReference type="Gene3D" id="2.60.40.1170">
    <property type="entry name" value="Mu homology domain, subdomain B"/>
    <property type="match status" value="2"/>
</dbReference>
<dbReference type="OrthoDB" id="870at2759"/>
<organism evidence="7 8">
    <name type="scientific">Circinella minor</name>
    <dbReference type="NCBI Taxonomy" id="1195481"/>
    <lineage>
        <taxon>Eukaryota</taxon>
        <taxon>Fungi</taxon>
        <taxon>Fungi incertae sedis</taxon>
        <taxon>Mucoromycota</taxon>
        <taxon>Mucoromycotina</taxon>
        <taxon>Mucoromycetes</taxon>
        <taxon>Mucorales</taxon>
        <taxon>Lichtheimiaceae</taxon>
        <taxon>Circinella</taxon>
    </lineage>
</organism>
<keyword evidence="8" id="KW-1185">Reference proteome</keyword>
<dbReference type="SUPFAM" id="SSF64356">
    <property type="entry name" value="SNARE-like"/>
    <property type="match status" value="1"/>
</dbReference>
<dbReference type="SUPFAM" id="SSF49447">
    <property type="entry name" value="Second domain of Mu2 adaptin subunit (ap50) of ap2 adaptor"/>
    <property type="match status" value="1"/>
</dbReference>
<comment type="subcellular location">
    <subcellularLocation>
        <location evidence="1">Endomembrane system</location>
    </subcellularLocation>
</comment>
<evidence type="ECO:0000256" key="4">
    <source>
        <dbReference type="ARBA" id="ARBA00023136"/>
    </source>
</evidence>
<dbReference type="InterPro" id="IPR001392">
    <property type="entry name" value="Clathrin_mu"/>
</dbReference>
<evidence type="ECO:0000256" key="2">
    <source>
        <dbReference type="ARBA" id="ARBA00022448"/>
    </source>
</evidence>
<dbReference type="CDD" id="cd14837">
    <property type="entry name" value="AP3_Mu_N"/>
    <property type="match status" value="1"/>
</dbReference>
<dbReference type="InterPro" id="IPR036168">
    <property type="entry name" value="AP2_Mu_C_sf"/>
</dbReference>
<dbReference type="PRINTS" id="PR00314">
    <property type="entry name" value="CLATHRINADPT"/>
</dbReference>
<dbReference type="InterPro" id="IPR011012">
    <property type="entry name" value="Longin-like_dom_sf"/>
</dbReference>
<evidence type="ECO:0000256" key="5">
    <source>
        <dbReference type="PIRNR" id="PIRNR005992"/>
    </source>
</evidence>
<keyword evidence="3 5" id="KW-0653">Protein transport</keyword>
<keyword evidence="4" id="KW-0472">Membrane</keyword>
<evidence type="ECO:0000256" key="1">
    <source>
        <dbReference type="ARBA" id="ARBA00004308"/>
    </source>
</evidence>
<dbReference type="FunFam" id="3.30.450.60:FF:000002">
    <property type="entry name" value="AP-2 complex subunit mu, putative"/>
    <property type="match status" value="1"/>
</dbReference>
<dbReference type="PROSITE" id="PS51072">
    <property type="entry name" value="MHD"/>
    <property type="match status" value="1"/>
</dbReference>
<dbReference type="CDD" id="cd09252">
    <property type="entry name" value="AP-3_Mu3_Cterm"/>
    <property type="match status" value="1"/>
</dbReference>
<dbReference type="GO" id="GO:0006886">
    <property type="term" value="P:intracellular protein transport"/>
    <property type="evidence" value="ECO:0007669"/>
    <property type="project" value="UniProtKB-UniRule"/>
</dbReference>
<dbReference type="Gene3D" id="3.30.450.60">
    <property type="match status" value="1"/>
</dbReference>
<name>A0A8H7RYU7_9FUNG</name>
<sequence length="436" mass="49493">MINSLFVINLQGKIIIEKHWRGIISRQIVDVFNDESAKFMNSLPGGMEEKGGTGQEWKEPFYTREDVPPILETPKYWLLNVLRDDLIWLCPVDREVDPMLVFEFIHRIIDILTDYLADVSELSIRENFVTVYQLLEEMMDYGYPLTTEPNTLKDIIMPPTIMNRVMTTVGAAAGVAPKFPQNLSTIPWRKAGVKYTQNEIYFDIVEEIDATIAQNGTVVSCEAHGNVVANCRLSGMPDLTLSFINPRVIDDVSFHPCVRYRKWESDKVLSFVPPDGHFKLMSYRAELTHYQAMPLQVKPQILISKNGGRFDITVHPRSTDGKPIENVKVSLPMPKSTISVNATCNAGQYMYDPVTKSIKWDIGKIQQRDRAPMLSGTFRSSDLNPETGMTIGIDFQISMYAVSGLKVDSLRLFHEGYKPYKGVRSLTKAGKFHVRT</sequence>
<dbReference type="GO" id="GO:0030131">
    <property type="term" value="C:clathrin adaptor complex"/>
    <property type="evidence" value="ECO:0007669"/>
    <property type="project" value="UniProtKB-UniRule"/>
</dbReference>
<dbReference type="PROSITE" id="PS00990">
    <property type="entry name" value="CLAT_ADAPTOR_M_1"/>
    <property type="match status" value="1"/>
</dbReference>
<dbReference type="Pfam" id="PF00928">
    <property type="entry name" value="Adap_comp_sub"/>
    <property type="match status" value="1"/>
</dbReference>
<evidence type="ECO:0000313" key="7">
    <source>
        <dbReference type="EMBL" id="KAG2218308.1"/>
    </source>
</evidence>